<dbReference type="AlphaFoldDB" id="A0A0L8V704"/>
<dbReference type="GO" id="GO:0003993">
    <property type="term" value="F:acid phosphatase activity"/>
    <property type="evidence" value="ECO:0007669"/>
    <property type="project" value="InterPro"/>
</dbReference>
<dbReference type="GO" id="GO:0046872">
    <property type="term" value="F:metal ion binding"/>
    <property type="evidence" value="ECO:0007669"/>
    <property type="project" value="InterPro"/>
</dbReference>
<protein>
    <recommendedName>
        <fullName evidence="4">Calcineurin-like phosphoesterase domain-containing protein</fullName>
    </recommendedName>
</protein>
<evidence type="ECO:0000256" key="1">
    <source>
        <dbReference type="ARBA" id="ARBA00022729"/>
    </source>
</evidence>
<dbReference type="STRING" id="1409788.NC99_29310"/>
<evidence type="ECO:0000313" key="2">
    <source>
        <dbReference type="EMBL" id="KOH44260.1"/>
    </source>
</evidence>
<sequence length="634" mass="71924">MKIIDFKFQNMKIPDIILLILFASFAVNARSQTIPASYSNIEYNDNGLLFFKKDNQKFYADTTGPRFTLKELMGNPQGTADGVEFDFGHLKGTFTYGLIPYGKADHPLPVFRFSTPIRDGKVEVDIKNAFRYPYDFVDWKENGYLTIGYRLADENGMIIFDGEISLTGTGPFEVAPAIYEGPFVNKVRPDEATVWCNTTLPVQASLEVNGKLYESDGKATHHEWRITGLESDTKYDYTVRYGKLSQQYHFKTALPKGSRDPFVFGYSSDSRHATGGGERRIEGTNAYIMKKIAALAYSKDAAFVQFTGDMINGYLSNREEQEVQYTNWKKSIEPFWHYIPFNAGMGNHEALNYIFRDAENRTAASIDRFPYDTHSAEAVFAKAFVNPVNGPASEDDNRYDPNPGRVDFPSYDENVFYYTYGNVAMIVLNSNYWFAPSLRRETATSGGLHGYLMDNQLAWLKETIAKFETDNSIDHIFVTQHTPAFPNGGHSGDDMWYSGNNEMRPWIAGKPVETGIIERRDEYLDILINGSSKVVAILTGDEHNYNWLKLTPEVPIYPEGYEHEKLDVSRPVYQINNGAAGAPYYGQEVLPWSDFTQSFSVENALCLFYVDGKKITMKVINPDTLNEIDSVELR</sequence>
<dbReference type="Proteomes" id="UP000036958">
    <property type="component" value="Unassembled WGS sequence"/>
</dbReference>
<dbReference type="PANTHER" id="PTHR45867">
    <property type="entry name" value="PURPLE ACID PHOSPHATASE"/>
    <property type="match status" value="1"/>
</dbReference>
<accession>A0A0L8V704</accession>
<organism evidence="2 3">
    <name type="scientific">Sunxiuqinia dokdonensis</name>
    <dbReference type="NCBI Taxonomy" id="1409788"/>
    <lineage>
        <taxon>Bacteria</taxon>
        <taxon>Pseudomonadati</taxon>
        <taxon>Bacteroidota</taxon>
        <taxon>Bacteroidia</taxon>
        <taxon>Marinilabiliales</taxon>
        <taxon>Prolixibacteraceae</taxon>
        <taxon>Sunxiuqinia</taxon>
    </lineage>
</organism>
<dbReference type="Gene3D" id="3.60.21.10">
    <property type="match status" value="1"/>
</dbReference>
<dbReference type="InterPro" id="IPR008963">
    <property type="entry name" value="Purple_acid_Pase-like_N"/>
</dbReference>
<keyword evidence="1" id="KW-0732">Signal</keyword>
<proteinExistence type="predicted"/>
<name>A0A0L8V704_9BACT</name>
<dbReference type="SUPFAM" id="SSF56300">
    <property type="entry name" value="Metallo-dependent phosphatases"/>
    <property type="match status" value="1"/>
</dbReference>
<dbReference type="PANTHER" id="PTHR45867:SF3">
    <property type="entry name" value="ACID PHOSPHATASE TYPE 7"/>
    <property type="match status" value="1"/>
</dbReference>
<evidence type="ECO:0008006" key="4">
    <source>
        <dbReference type="Google" id="ProtNLM"/>
    </source>
</evidence>
<keyword evidence="3" id="KW-1185">Reference proteome</keyword>
<comment type="caution">
    <text evidence="2">The sequence shown here is derived from an EMBL/GenBank/DDBJ whole genome shotgun (WGS) entry which is preliminary data.</text>
</comment>
<reference evidence="3" key="1">
    <citation type="submission" date="2015-07" db="EMBL/GenBank/DDBJ databases">
        <title>Genome sequencing of Sunxiuqinia dokdonensis strain SK.</title>
        <authorList>
            <person name="Ahn S."/>
            <person name="Kim B.-C."/>
        </authorList>
    </citation>
    <scope>NUCLEOTIDE SEQUENCE [LARGE SCALE GENOMIC DNA]</scope>
    <source>
        <strain evidence="3">SK</strain>
    </source>
</reference>
<gene>
    <name evidence="2" type="ORF">NC99_29310</name>
</gene>
<dbReference type="SUPFAM" id="SSF49363">
    <property type="entry name" value="Purple acid phosphatase, N-terminal domain"/>
    <property type="match status" value="1"/>
</dbReference>
<evidence type="ECO:0000313" key="3">
    <source>
        <dbReference type="Proteomes" id="UP000036958"/>
    </source>
</evidence>
<dbReference type="EMBL" id="LGIA01000167">
    <property type="protein sequence ID" value="KOH44260.1"/>
    <property type="molecule type" value="Genomic_DNA"/>
</dbReference>
<dbReference type="InterPro" id="IPR029052">
    <property type="entry name" value="Metallo-depent_PP-like"/>
</dbReference>